<comment type="caution">
    <text evidence="5">The sequence shown here is derived from an EMBL/GenBank/DDBJ whole genome shotgun (WGS) entry which is preliminary data.</text>
</comment>
<dbReference type="SMART" id="SM00271">
    <property type="entry name" value="DnaJ"/>
    <property type="match status" value="1"/>
</dbReference>
<dbReference type="PRINTS" id="PR00625">
    <property type="entry name" value="JDOMAIN"/>
</dbReference>
<dbReference type="Pfam" id="PF14308">
    <property type="entry name" value="DnaJ-X"/>
    <property type="match status" value="1"/>
</dbReference>
<feature type="coiled-coil region" evidence="2">
    <location>
        <begin position="139"/>
        <end position="193"/>
    </location>
</feature>
<protein>
    <submittedName>
        <fullName evidence="5">DnaJ-like protein</fullName>
    </submittedName>
</protein>
<evidence type="ECO:0000313" key="5">
    <source>
        <dbReference type="EMBL" id="GCE98028.1"/>
    </source>
</evidence>
<feature type="region of interest" description="Disordered" evidence="3">
    <location>
        <begin position="19"/>
        <end position="45"/>
    </location>
</feature>
<evidence type="ECO:0000313" key="6">
    <source>
        <dbReference type="Proteomes" id="UP000301737"/>
    </source>
</evidence>
<dbReference type="Proteomes" id="UP000301737">
    <property type="component" value="Unassembled WGS sequence"/>
</dbReference>
<name>A0A4C2E7M6_9SACH</name>
<dbReference type="InterPro" id="IPR018253">
    <property type="entry name" value="DnaJ_domain_CS"/>
</dbReference>
<dbReference type="InterPro" id="IPR001623">
    <property type="entry name" value="DnaJ_domain"/>
</dbReference>
<feature type="compositionally biased region" description="Basic and acidic residues" evidence="3">
    <location>
        <begin position="373"/>
        <end position="392"/>
    </location>
</feature>
<sequence>MVKDTEYYDRLGISPTATPTEIKKAYRRKAMETHPDKHPDDPEAGDKFQAIGQAYQVLSDESLRARYDECGKDDAVPQQGFEDATEYFTIIFGGDGFKDWIGEFSIFKDLNEAGGIIDEPQNDGTPSKPGESGLVHTSNEDAAAKLDEKNRKLTKQQREKLIEMEKKRREELAEQVKELAKKLNNRLDSYVLALKDNRLVEFESKLDQEIENLKLESFGLQLLHILAKCYHTKAQNFIMSKKTHGFSKIFTGVRDNARSVKSAYNLLSTGLDAQKAMEQMSEVNPDELDQYERATFENMMAGKALGVMWAMNKFELEKKLKEVCNKILSDNTEPTKVRLTKAKGLLFMADKFSKAKRSPEEAEEARVFEELILGEQEKEKEKQKQKQKEVNKKKGLFG</sequence>
<dbReference type="Gene3D" id="1.10.287.110">
    <property type="entry name" value="DnaJ domain"/>
    <property type="match status" value="1"/>
</dbReference>
<dbReference type="GO" id="GO:0016558">
    <property type="term" value="P:protein import into peroxisome matrix"/>
    <property type="evidence" value="ECO:0007669"/>
    <property type="project" value="TreeGrafter"/>
</dbReference>
<feature type="domain" description="J" evidence="4">
    <location>
        <begin position="6"/>
        <end position="71"/>
    </location>
</feature>
<organism evidence="5 6">
    <name type="scientific">Zygosaccharomyces mellis</name>
    <dbReference type="NCBI Taxonomy" id="42258"/>
    <lineage>
        <taxon>Eukaryota</taxon>
        <taxon>Fungi</taxon>
        <taxon>Dikarya</taxon>
        <taxon>Ascomycota</taxon>
        <taxon>Saccharomycotina</taxon>
        <taxon>Saccharomycetes</taxon>
        <taxon>Saccharomycetales</taxon>
        <taxon>Saccharomycetaceae</taxon>
        <taxon>Zygosaccharomyces</taxon>
    </lineage>
</organism>
<dbReference type="FunFam" id="1.10.287.110:FF:000028">
    <property type="entry name" value="DnaJ domain protein"/>
    <property type="match status" value="1"/>
</dbReference>
<dbReference type="CDD" id="cd06257">
    <property type="entry name" value="DnaJ"/>
    <property type="match status" value="1"/>
</dbReference>
<reference evidence="5 6" key="1">
    <citation type="submission" date="2019-01" db="EMBL/GenBank/DDBJ databases">
        <title>Draft Genome Sequencing of Zygosaccharomyces mellis Ca-7.</title>
        <authorList>
            <person name="Shiwa Y."/>
            <person name="Kanesaki Y."/>
            <person name="Ishige T."/>
            <person name="Mura K."/>
            <person name="Hori T."/>
            <person name="Tamura T."/>
        </authorList>
    </citation>
    <scope>NUCLEOTIDE SEQUENCE [LARGE SCALE GENOMIC DNA]</scope>
    <source>
        <strain evidence="5 6">Ca-7</strain>
    </source>
</reference>
<feature type="compositionally biased region" description="Basic and acidic residues" evidence="3">
    <location>
        <begin position="21"/>
        <end position="45"/>
    </location>
</feature>
<feature type="region of interest" description="Disordered" evidence="3">
    <location>
        <begin position="116"/>
        <end position="135"/>
    </location>
</feature>
<proteinExistence type="predicted"/>
<dbReference type="InterPro" id="IPR052814">
    <property type="entry name" value="Peroxisomal_DnaJ"/>
</dbReference>
<dbReference type="InterPro" id="IPR036869">
    <property type="entry name" value="J_dom_sf"/>
</dbReference>
<evidence type="ECO:0000256" key="3">
    <source>
        <dbReference type="SAM" id="MobiDB-lite"/>
    </source>
</evidence>
<keyword evidence="2" id="KW-0175">Coiled coil</keyword>
<dbReference type="Pfam" id="PF00226">
    <property type="entry name" value="DnaJ"/>
    <property type="match status" value="1"/>
</dbReference>
<evidence type="ECO:0000256" key="2">
    <source>
        <dbReference type="SAM" id="Coils"/>
    </source>
</evidence>
<feature type="region of interest" description="Disordered" evidence="3">
    <location>
        <begin position="373"/>
        <end position="398"/>
    </location>
</feature>
<evidence type="ECO:0000259" key="4">
    <source>
        <dbReference type="PROSITE" id="PS50076"/>
    </source>
</evidence>
<evidence type="ECO:0000256" key="1">
    <source>
        <dbReference type="ARBA" id="ARBA00023186"/>
    </source>
</evidence>
<dbReference type="GO" id="GO:0005829">
    <property type="term" value="C:cytosol"/>
    <property type="evidence" value="ECO:0007669"/>
    <property type="project" value="TreeGrafter"/>
</dbReference>
<dbReference type="OrthoDB" id="552049at2759"/>
<dbReference type="AlphaFoldDB" id="A0A4C2E7M6"/>
<dbReference type="InterPro" id="IPR026894">
    <property type="entry name" value="DnaJ_X"/>
</dbReference>
<dbReference type="PROSITE" id="PS50076">
    <property type="entry name" value="DNAJ_2"/>
    <property type="match status" value="1"/>
</dbReference>
<accession>A0A4C2E7M6</accession>
<keyword evidence="1" id="KW-0143">Chaperone</keyword>
<dbReference type="PROSITE" id="PS00636">
    <property type="entry name" value="DNAJ_1"/>
    <property type="match status" value="1"/>
</dbReference>
<gene>
    <name evidence="5" type="primary">CAJ1</name>
    <name evidence="5" type="ORF">ZYGM_004613</name>
</gene>
<dbReference type="SUPFAM" id="SSF46565">
    <property type="entry name" value="Chaperone J-domain"/>
    <property type="match status" value="1"/>
</dbReference>
<dbReference type="PANTHER" id="PTHR45006">
    <property type="entry name" value="DNAJ-LIKE PROTEIN 1"/>
    <property type="match status" value="1"/>
</dbReference>
<dbReference type="PANTHER" id="PTHR45006:SF2">
    <property type="entry name" value="PROTEIN CAJ1"/>
    <property type="match status" value="1"/>
</dbReference>
<dbReference type="SUPFAM" id="SSF69989">
    <property type="entry name" value="C-terminal domain of PLC-beta"/>
    <property type="match status" value="1"/>
</dbReference>
<dbReference type="EMBL" id="BIMX01000003">
    <property type="protein sequence ID" value="GCE98028.1"/>
    <property type="molecule type" value="Genomic_DNA"/>
</dbReference>
<keyword evidence="6" id="KW-1185">Reference proteome</keyword>